<evidence type="ECO:0000256" key="2">
    <source>
        <dbReference type="SAM" id="MobiDB-lite"/>
    </source>
</evidence>
<organism evidence="3">
    <name type="scientific">Aphanomyces invadans</name>
    <dbReference type="NCBI Taxonomy" id="157072"/>
    <lineage>
        <taxon>Eukaryota</taxon>
        <taxon>Sar</taxon>
        <taxon>Stramenopiles</taxon>
        <taxon>Oomycota</taxon>
        <taxon>Saprolegniomycetes</taxon>
        <taxon>Saprolegniales</taxon>
        <taxon>Verrucalvaceae</taxon>
        <taxon>Aphanomyces</taxon>
    </lineage>
</organism>
<accession>A0A024TE92</accession>
<sequence>MASPPCKARDGAPGTTKPQKKQWNSSTKLHDRKMPKFLPPSSVLRKEELPVTNDEPSFTEDARLLVEKAVESAVRREKGEYANPVGDSRHHGHMHAKTTRWPCDSAAAEGGTHGNAPTSILDVDIHLERVRAEQNRRKTAIQAFHRHLERQIQQLKDMAEAAKEREAAMDAAFDEYVQLIRLQHASTP</sequence>
<evidence type="ECO:0000256" key="1">
    <source>
        <dbReference type="SAM" id="Coils"/>
    </source>
</evidence>
<dbReference type="OrthoDB" id="72185at2759"/>
<dbReference type="RefSeq" id="XP_008879603.1">
    <property type="nucleotide sequence ID" value="XM_008881381.1"/>
</dbReference>
<protein>
    <submittedName>
        <fullName evidence="3">Uncharacterized protein</fullName>
    </submittedName>
</protein>
<evidence type="ECO:0000313" key="3">
    <source>
        <dbReference type="EMBL" id="ETV91677.1"/>
    </source>
</evidence>
<reference evidence="3" key="1">
    <citation type="submission" date="2013-12" db="EMBL/GenBank/DDBJ databases">
        <title>The Genome Sequence of Aphanomyces invadans NJM9701.</title>
        <authorList>
            <consortium name="The Broad Institute Genomics Platform"/>
            <person name="Russ C."/>
            <person name="Tyler B."/>
            <person name="van West P."/>
            <person name="Dieguez-Uribeondo J."/>
            <person name="Young S.K."/>
            <person name="Zeng Q."/>
            <person name="Gargeya S."/>
            <person name="Fitzgerald M."/>
            <person name="Abouelleil A."/>
            <person name="Alvarado L."/>
            <person name="Chapman S.B."/>
            <person name="Gainer-Dewar J."/>
            <person name="Goldberg J."/>
            <person name="Griggs A."/>
            <person name="Gujja S."/>
            <person name="Hansen M."/>
            <person name="Howarth C."/>
            <person name="Imamovic A."/>
            <person name="Ireland A."/>
            <person name="Larimer J."/>
            <person name="McCowan C."/>
            <person name="Murphy C."/>
            <person name="Pearson M."/>
            <person name="Poon T.W."/>
            <person name="Priest M."/>
            <person name="Roberts A."/>
            <person name="Saif S."/>
            <person name="Shea T."/>
            <person name="Sykes S."/>
            <person name="Wortman J."/>
            <person name="Nusbaum C."/>
            <person name="Birren B."/>
        </authorList>
    </citation>
    <scope>NUCLEOTIDE SEQUENCE [LARGE SCALE GENOMIC DNA]</scope>
    <source>
        <strain evidence="3">NJM9701</strain>
    </source>
</reference>
<feature type="coiled-coil region" evidence="1">
    <location>
        <begin position="145"/>
        <end position="172"/>
    </location>
</feature>
<gene>
    <name evidence="3" type="ORF">H310_13754</name>
</gene>
<feature type="region of interest" description="Disordered" evidence="2">
    <location>
        <begin position="1"/>
        <end position="56"/>
    </location>
</feature>
<proteinExistence type="predicted"/>
<dbReference type="VEuPathDB" id="FungiDB:H310_13754"/>
<dbReference type="EMBL" id="KI914007">
    <property type="protein sequence ID" value="ETV91677.1"/>
    <property type="molecule type" value="Genomic_DNA"/>
</dbReference>
<dbReference type="GeneID" id="20090804"/>
<keyword evidence="1" id="KW-0175">Coiled coil</keyword>
<dbReference type="AlphaFoldDB" id="A0A024TE92"/>
<name>A0A024TE92_9STRA</name>